<dbReference type="Gene3D" id="3.30.200.20">
    <property type="entry name" value="Phosphorylase Kinase, domain 1"/>
    <property type="match status" value="1"/>
</dbReference>
<dbReference type="PANTHER" id="PTHR39179:SF3">
    <property type="entry name" value="COTS-RELATED PROTEIN"/>
    <property type="match status" value="1"/>
</dbReference>
<gene>
    <name evidence="2" type="ORF">T458_04475</name>
</gene>
<name>V6MEA3_9BACL</name>
<dbReference type="PANTHER" id="PTHR39179">
    <property type="entry name" value="SPORE COAT PROTEIN I"/>
    <property type="match status" value="1"/>
</dbReference>
<protein>
    <submittedName>
        <fullName evidence="2">Homoserine kinase</fullName>
    </submittedName>
</protein>
<dbReference type="Pfam" id="PF01636">
    <property type="entry name" value="APH"/>
    <property type="match status" value="1"/>
</dbReference>
<dbReference type="eggNOG" id="COG2334">
    <property type="taxonomic scope" value="Bacteria"/>
</dbReference>
<evidence type="ECO:0000313" key="3">
    <source>
        <dbReference type="Proteomes" id="UP000017973"/>
    </source>
</evidence>
<organism evidence="2 3">
    <name type="scientific">Brevibacillus panacihumi W25</name>
    <dbReference type="NCBI Taxonomy" id="1408254"/>
    <lineage>
        <taxon>Bacteria</taxon>
        <taxon>Bacillati</taxon>
        <taxon>Bacillota</taxon>
        <taxon>Bacilli</taxon>
        <taxon>Bacillales</taxon>
        <taxon>Paenibacillaceae</taxon>
        <taxon>Brevibacillus</taxon>
    </lineage>
</organism>
<evidence type="ECO:0000313" key="2">
    <source>
        <dbReference type="EMBL" id="EST56552.1"/>
    </source>
</evidence>
<feature type="domain" description="Aminoglycoside phosphotransferase" evidence="1">
    <location>
        <begin position="33"/>
        <end position="247"/>
    </location>
</feature>
<evidence type="ECO:0000259" key="1">
    <source>
        <dbReference type="Pfam" id="PF01636"/>
    </source>
</evidence>
<dbReference type="EMBL" id="AYJU01000001">
    <property type="protein sequence ID" value="EST56552.1"/>
    <property type="molecule type" value="Genomic_DNA"/>
</dbReference>
<dbReference type="GO" id="GO:0016301">
    <property type="term" value="F:kinase activity"/>
    <property type="evidence" value="ECO:0007669"/>
    <property type="project" value="UniProtKB-KW"/>
</dbReference>
<comment type="caution">
    <text evidence="2">The sequence shown here is derived from an EMBL/GenBank/DDBJ whole genome shotgun (WGS) entry which is preliminary data.</text>
</comment>
<dbReference type="Proteomes" id="UP000017973">
    <property type="component" value="Unassembled WGS sequence"/>
</dbReference>
<dbReference type="InterPro" id="IPR002575">
    <property type="entry name" value="Aminoglycoside_PTrfase"/>
</dbReference>
<dbReference type="PATRIC" id="fig|1408254.3.peg.898"/>
<proteinExistence type="predicted"/>
<keyword evidence="2" id="KW-0418">Kinase</keyword>
<dbReference type="STRING" id="1408254.T458_04475"/>
<accession>V6MEA3</accession>
<dbReference type="HOGENOM" id="CLU_042636_2_0_9"/>
<keyword evidence="2" id="KW-0808">Transferase</keyword>
<dbReference type="InterPro" id="IPR047175">
    <property type="entry name" value="CotS-like"/>
</dbReference>
<sequence length="345" mass="39921">MAMNKGLLPSLEKAFRCQIFGVKPKRNVNLLKTDRGYWIIKGYKNREKAQWVTEIAQALREKGFRHTVHYVLDASGSAIFAYGDRFYTIMKMIDGQEADNAALYDVKKSAETLARFHIAAQGFPVPHSSYTYEGTPALLDKWESRLEQFERITWSIDLNGPQNRIEQLIQQMAPQVIRDGQDILQNAYKLPLTPEMYVALERGTLAHRDVASHNFLLTSRGNCYLIDLDTVGHDLQLVDLVQLMSRMLMMQEYRVQSFVEAMEAYSKVKPLSDTQIWMVHQLLRYPDNVLREITGLYSHRPGYHMRGVLQLVQMEGRLQQQRSMFLEAGDQILQRSPWGNYHFVG</sequence>
<dbReference type="Gene3D" id="3.90.1200.10">
    <property type="match status" value="1"/>
</dbReference>
<dbReference type="InterPro" id="IPR011009">
    <property type="entry name" value="Kinase-like_dom_sf"/>
</dbReference>
<keyword evidence="3" id="KW-1185">Reference proteome</keyword>
<reference evidence="2 3" key="1">
    <citation type="journal article" date="2014" name="Genome Announc.">
        <title>Draft Genome Sequence of Brevibacillus panacihumi Strain W25, a Halotolerant Hydrocarbon-Degrading Bacterium.</title>
        <authorList>
            <person name="Wang X."/>
            <person name="Jin D."/>
            <person name="Zhou L."/>
            <person name="Wu L."/>
            <person name="An W."/>
            <person name="Chen Y."/>
            <person name="Zhao L."/>
        </authorList>
    </citation>
    <scope>NUCLEOTIDE SEQUENCE [LARGE SCALE GENOMIC DNA]</scope>
    <source>
        <strain evidence="2 3">W25</strain>
    </source>
</reference>
<dbReference type="GO" id="GO:0042601">
    <property type="term" value="C:endospore-forming forespore"/>
    <property type="evidence" value="ECO:0007669"/>
    <property type="project" value="TreeGrafter"/>
</dbReference>
<dbReference type="SUPFAM" id="SSF56112">
    <property type="entry name" value="Protein kinase-like (PK-like)"/>
    <property type="match status" value="1"/>
</dbReference>
<dbReference type="AlphaFoldDB" id="V6MEA3"/>